<evidence type="ECO:0000313" key="2">
    <source>
        <dbReference type="Proteomes" id="UP001239782"/>
    </source>
</evidence>
<accession>A0AA51RX25</accession>
<keyword evidence="2" id="KW-1185">Reference proteome</keyword>
<proteinExistence type="predicted"/>
<dbReference type="InterPro" id="IPR040547">
    <property type="entry name" value="CdiI"/>
</dbReference>
<organism evidence="1 2">
    <name type="scientific">Pleionea litopenaei</name>
    <dbReference type="NCBI Taxonomy" id="3070815"/>
    <lineage>
        <taxon>Bacteria</taxon>
        <taxon>Pseudomonadati</taxon>
        <taxon>Pseudomonadota</taxon>
        <taxon>Gammaproteobacteria</taxon>
        <taxon>Oceanospirillales</taxon>
        <taxon>Pleioneaceae</taxon>
        <taxon>Pleionea</taxon>
    </lineage>
</organism>
<gene>
    <name evidence="1" type="ORF">Q9312_08930</name>
</gene>
<dbReference type="Pfam" id="PF18616">
    <property type="entry name" value="CdiI_3"/>
    <property type="match status" value="1"/>
</dbReference>
<name>A0AA51RX25_9GAMM</name>
<protein>
    <submittedName>
        <fullName evidence="1">Contact-dependent growth inhibition system immunity protein</fullName>
    </submittedName>
</protein>
<evidence type="ECO:0000313" key="1">
    <source>
        <dbReference type="EMBL" id="WMS89023.1"/>
    </source>
</evidence>
<sequence length="130" mass="14790">MDVSKSLEELENSKWGKPKFDSNLAKSCHALKAIPISELTPENLRMLIGQNIGLDYLVPLALNILEDNPLVSGDMYAGDLLASILRIPKEFWSTFPDLNNRVVELKNEIEILRDTINEELMPAMVKFDYR</sequence>
<dbReference type="EMBL" id="CP133548">
    <property type="protein sequence ID" value="WMS89023.1"/>
    <property type="molecule type" value="Genomic_DNA"/>
</dbReference>
<dbReference type="RefSeq" id="WP_309204262.1">
    <property type="nucleotide sequence ID" value="NZ_CP133548.1"/>
</dbReference>
<dbReference type="CDD" id="cd20691">
    <property type="entry name" value="CdiI_EC536-like"/>
    <property type="match status" value="1"/>
</dbReference>
<dbReference type="Proteomes" id="UP001239782">
    <property type="component" value="Chromosome"/>
</dbReference>
<reference evidence="1 2" key="1">
    <citation type="submission" date="2023-08" db="EMBL/GenBank/DDBJ databases">
        <title>Pleionea litopenaei sp. nov., isolated from stomach of juvenile Litopenaeus vannamei.</title>
        <authorList>
            <person name="Rho A.M."/>
            <person name="Hwang C.Y."/>
        </authorList>
    </citation>
    <scope>NUCLEOTIDE SEQUENCE [LARGE SCALE GENOMIC DNA]</scope>
    <source>
        <strain evidence="1 2">HL-JVS1</strain>
    </source>
</reference>
<dbReference type="AlphaFoldDB" id="A0AA51RX25"/>
<dbReference type="KEGG" id="plei:Q9312_08930"/>